<comment type="caution">
    <text evidence="1">The sequence shown here is derived from an EMBL/GenBank/DDBJ whole genome shotgun (WGS) entry which is preliminary data.</text>
</comment>
<proteinExistence type="predicted"/>
<dbReference type="OrthoDB" id="7056088at2"/>
<reference evidence="1 2" key="1">
    <citation type="submission" date="2018-05" db="EMBL/GenBank/DDBJ databases">
        <title>Genomic Encyclopedia of Type Strains, Phase IV (KMG-IV): sequencing the most valuable type-strain genomes for metagenomic binning, comparative biology and taxonomic classification.</title>
        <authorList>
            <person name="Goeker M."/>
        </authorList>
    </citation>
    <scope>NUCLEOTIDE SEQUENCE [LARGE SCALE GENOMIC DNA]</scope>
    <source>
        <strain evidence="1 2">DSM 44704</strain>
    </source>
</reference>
<evidence type="ECO:0000313" key="2">
    <source>
        <dbReference type="Proteomes" id="UP000247569"/>
    </source>
</evidence>
<name>A0A318K191_9NOCA</name>
<dbReference type="RefSeq" id="WP_146251152.1">
    <property type="nucleotide sequence ID" value="NZ_QJKF01000005.1"/>
</dbReference>
<dbReference type="EMBL" id="QJKF01000005">
    <property type="protein sequence ID" value="PXX64177.1"/>
    <property type="molecule type" value="Genomic_DNA"/>
</dbReference>
<accession>A0A318K191</accession>
<dbReference type="AlphaFoldDB" id="A0A318K191"/>
<organism evidence="1 2">
    <name type="scientific">Nocardia tenerifensis</name>
    <dbReference type="NCBI Taxonomy" id="228006"/>
    <lineage>
        <taxon>Bacteria</taxon>
        <taxon>Bacillati</taxon>
        <taxon>Actinomycetota</taxon>
        <taxon>Actinomycetes</taxon>
        <taxon>Mycobacteriales</taxon>
        <taxon>Nocardiaceae</taxon>
        <taxon>Nocardia</taxon>
    </lineage>
</organism>
<gene>
    <name evidence="1" type="ORF">DFR70_105362</name>
</gene>
<sequence>MSTWWTYLEWQARLVKRYLTPGPAPAPITLFIDREELDRSFGADQEDPALSLTRAVVSKLDFGRPSQLFGQLLAEASGGPAFQLEPPPYLPLLALTVLAASEMGRDNEISPNAYYARLDDLLVAANTTVDTKYVQASFDVIQRMWEELAIWVSSQPALGVLTARNHKHFTKIGHSTSQALIRRSDRARLTSFFAAIDLRADAVPSEEQMLSALRFWCARDRGFSRPFVKALHDPEPDGQLLPVLMQTARTWDGNVVSASGRRWLPILLGLDLVEWRASWQIRWRQGLPEDLLEFTDGRVVLISEPDYSDLFDLTGSLPPVMDSVGTRFKATGETSVAMHKPKEVYVLVEDPRAAMWIEAQGLEPAEEHLLVVTPSRKAEVESFLRAAAAINPHERLPMSWLGVDNNLVPGWLIYRDCVFSKIALEKAIAAMGRSLISELRPDHPPVPRLVNGLKLPVPFGRSNTYITGGEPDLLLPVGAEARSVVACLDGECTRLLTSDFPIKLRANQLLEPGEHRLTVDGHVLVFHICESVPNFGMAPASREPAMTSWSAKVGSDSTVEPGLIARGRHTEVWAVDFRGHAERVEEPVAPRWLEECGLGPPLSYQPVLSSDVVFLVKVLRQQVLSIVPVSTHAPEFQHLDEDSAALWKLIGLTGPSVRCTSPIADYLAAWTTHGR</sequence>
<dbReference type="Proteomes" id="UP000247569">
    <property type="component" value="Unassembled WGS sequence"/>
</dbReference>
<evidence type="ECO:0000313" key="1">
    <source>
        <dbReference type="EMBL" id="PXX64177.1"/>
    </source>
</evidence>
<protein>
    <submittedName>
        <fullName evidence="1">Uncharacterized protein</fullName>
    </submittedName>
</protein>
<keyword evidence="2" id="KW-1185">Reference proteome</keyword>